<dbReference type="OrthoDB" id="2443156at2759"/>
<comment type="caution">
    <text evidence="1">The sequence shown here is derived from an EMBL/GenBank/DDBJ whole genome shotgun (WGS) entry which is preliminary data.</text>
</comment>
<feature type="non-terminal residue" evidence="1">
    <location>
        <position position="139"/>
    </location>
</feature>
<protein>
    <submittedName>
        <fullName evidence="1">16051_t:CDS:1</fullName>
    </submittedName>
</protein>
<gene>
    <name evidence="1" type="ORF">RFULGI_LOCUS15487</name>
</gene>
<reference evidence="1" key="1">
    <citation type="submission" date="2021-06" db="EMBL/GenBank/DDBJ databases">
        <authorList>
            <person name="Kallberg Y."/>
            <person name="Tangrot J."/>
            <person name="Rosling A."/>
        </authorList>
    </citation>
    <scope>NUCLEOTIDE SEQUENCE</scope>
    <source>
        <strain evidence="1">IN212</strain>
    </source>
</reference>
<dbReference type="Proteomes" id="UP000789396">
    <property type="component" value="Unassembled WGS sequence"/>
</dbReference>
<evidence type="ECO:0000313" key="2">
    <source>
        <dbReference type="Proteomes" id="UP000789396"/>
    </source>
</evidence>
<dbReference type="EMBL" id="CAJVPZ010049954">
    <property type="protein sequence ID" value="CAG8776773.1"/>
    <property type="molecule type" value="Genomic_DNA"/>
</dbReference>
<evidence type="ECO:0000313" key="1">
    <source>
        <dbReference type="EMBL" id="CAG8776773.1"/>
    </source>
</evidence>
<sequence length="139" mass="15807">PEHQALINLIEATQKRHLYVQYGVYLETRAKELGWFEILHSSLYEPLELIEAKTRILNLSSMNVNQTVKTISKTFSEVMLSSNDLLLSGILDIEALDTLNSPIKTALKKENLWSAVKGLLPINPLPNELQNFIVKYVET</sequence>
<name>A0A9N9JED9_9GLOM</name>
<accession>A0A9N9JED9</accession>
<keyword evidence="2" id="KW-1185">Reference proteome</keyword>
<feature type="non-terminal residue" evidence="1">
    <location>
        <position position="1"/>
    </location>
</feature>
<dbReference type="AlphaFoldDB" id="A0A9N9JED9"/>
<proteinExistence type="predicted"/>
<organism evidence="1 2">
    <name type="scientific">Racocetra fulgida</name>
    <dbReference type="NCBI Taxonomy" id="60492"/>
    <lineage>
        <taxon>Eukaryota</taxon>
        <taxon>Fungi</taxon>
        <taxon>Fungi incertae sedis</taxon>
        <taxon>Mucoromycota</taxon>
        <taxon>Glomeromycotina</taxon>
        <taxon>Glomeromycetes</taxon>
        <taxon>Diversisporales</taxon>
        <taxon>Gigasporaceae</taxon>
        <taxon>Racocetra</taxon>
    </lineage>
</organism>